<feature type="transmembrane region" description="Helical" evidence="3">
    <location>
        <begin position="117"/>
        <end position="137"/>
    </location>
</feature>
<proteinExistence type="predicted"/>
<dbReference type="GO" id="GO:0016020">
    <property type="term" value="C:membrane"/>
    <property type="evidence" value="ECO:0007669"/>
    <property type="project" value="GOC"/>
</dbReference>
<dbReference type="GO" id="GO:0046872">
    <property type="term" value="F:metal ion binding"/>
    <property type="evidence" value="ECO:0007669"/>
    <property type="project" value="UniProtKB-KW"/>
</dbReference>
<dbReference type="PANTHER" id="PTHR31302:SF31">
    <property type="entry name" value="PHOSPHODIESTERASE YAEI"/>
    <property type="match status" value="1"/>
</dbReference>
<evidence type="ECO:0000256" key="1">
    <source>
        <dbReference type="ARBA" id="ARBA00022723"/>
    </source>
</evidence>
<dbReference type="Proteomes" id="UP000277294">
    <property type="component" value="Unassembled WGS sequence"/>
</dbReference>
<evidence type="ECO:0000313" key="5">
    <source>
        <dbReference type="EMBL" id="VCU68162.1"/>
    </source>
</evidence>
<accession>A0A3P4AWR7</accession>
<name>A0A3P4AWR7_9BURK</name>
<dbReference type="InterPro" id="IPR029052">
    <property type="entry name" value="Metallo-depent_PP-like"/>
</dbReference>
<organism evidence="5 6">
    <name type="scientific">Pigmentiphaga humi</name>
    <dbReference type="NCBI Taxonomy" id="2478468"/>
    <lineage>
        <taxon>Bacteria</taxon>
        <taxon>Pseudomonadati</taxon>
        <taxon>Pseudomonadota</taxon>
        <taxon>Betaproteobacteria</taxon>
        <taxon>Burkholderiales</taxon>
        <taxon>Alcaligenaceae</taxon>
        <taxon>Pigmentiphaga</taxon>
    </lineage>
</organism>
<dbReference type="InterPro" id="IPR051158">
    <property type="entry name" value="Metallophosphoesterase_sf"/>
</dbReference>
<keyword evidence="2 5" id="KW-0378">Hydrolase</keyword>
<dbReference type="GO" id="GO:0009245">
    <property type="term" value="P:lipid A biosynthetic process"/>
    <property type="evidence" value="ECO:0007669"/>
    <property type="project" value="TreeGrafter"/>
</dbReference>
<dbReference type="EC" id="3.1.-.-" evidence="5"/>
<dbReference type="EMBL" id="UWPJ01000005">
    <property type="protein sequence ID" value="VCU68162.1"/>
    <property type="molecule type" value="Genomic_DNA"/>
</dbReference>
<evidence type="ECO:0000256" key="3">
    <source>
        <dbReference type="SAM" id="Phobius"/>
    </source>
</evidence>
<dbReference type="Gene3D" id="3.60.21.10">
    <property type="match status" value="1"/>
</dbReference>
<dbReference type="PANTHER" id="PTHR31302">
    <property type="entry name" value="TRANSMEMBRANE PROTEIN WITH METALLOPHOSPHOESTERASE DOMAIN-RELATED"/>
    <property type="match status" value="1"/>
</dbReference>
<dbReference type="InterPro" id="IPR004843">
    <property type="entry name" value="Calcineurin-like_PHP"/>
</dbReference>
<keyword evidence="6" id="KW-1185">Reference proteome</keyword>
<feature type="transmembrane region" description="Helical" evidence="3">
    <location>
        <begin position="70"/>
        <end position="97"/>
    </location>
</feature>
<evidence type="ECO:0000256" key="2">
    <source>
        <dbReference type="ARBA" id="ARBA00022801"/>
    </source>
</evidence>
<dbReference type="CDD" id="cd07385">
    <property type="entry name" value="MPP_YkuE_C"/>
    <property type="match status" value="1"/>
</dbReference>
<gene>
    <name evidence="5" type="ORF">PIGHUM_00212</name>
</gene>
<reference evidence="5 6" key="1">
    <citation type="submission" date="2018-10" db="EMBL/GenBank/DDBJ databases">
        <authorList>
            <person name="Criscuolo A."/>
        </authorList>
    </citation>
    <scope>NUCLEOTIDE SEQUENCE [LARGE SCALE GENOMIC DNA]</scope>
    <source>
        <strain evidence="5">DnA1</strain>
    </source>
</reference>
<keyword evidence="3" id="KW-1133">Transmembrane helix</keyword>
<feature type="domain" description="Calcineurin-like phosphoesterase" evidence="4">
    <location>
        <begin position="160"/>
        <end position="328"/>
    </location>
</feature>
<feature type="transmembrane region" description="Helical" evidence="3">
    <location>
        <begin position="38"/>
        <end position="58"/>
    </location>
</feature>
<evidence type="ECO:0000313" key="6">
    <source>
        <dbReference type="Proteomes" id="UP000277294"/>
    </source>
</evidence>
<evidence type="ECO:0000259" key="4">
    <source>
        <dbReference type="Pfam" id="PF00149"/>
    </source>
</evidence>
<sequence>MSQRRRLHRSMFFGLIGLVHLYVGVRLVPALLSAPWLAGLLGAFLLASVVLMPASMLLRRQSGSGRARLAVWAGLLCMGLFSSLFVLTLARDVALLARAGVFLLSGSLWGGPGLVPVSAYAVVAAALAMSAIGFFMARRPPAVLRVDVPLAGLPAELHGFRIAQLSDVHVGPTIRARQVRAMVNVVNRLEADMVALTGDLVDGSVEDLADHVRPLAQLVSRHGTFFVTGNHEYYAGAQAWVDFLREAGLRVLLNEHAVLRHGGAPLVVAGIADYGAHHFLPAHRSDPAAALAGAPPGAPKLLLAHQPRSCVAAAEAGADLQLSGHTHGGQFLPWNFFVPLQQPFVAGLHRVGRMWLYINRGSGYWGPPTRFGVPSEITLLRLVPAGPDQGKEQS</sequence>
<protein>
    <submittedName>
        <fullName evidence="5">Putative metallophosphoesterase</fullName>
        <ecNumber evidence="5">3.1.-.-</ecNumber>
    </submittedName>
</protein>
<dbReference type="Pfam" id="PF00149">
    <property type="entry name" value="Metallophos"/>
    <property type="match status" value="1"/>
</dbReference>
<dbReference type="SUPFAM" id="SSF56300">
    <property type="entry name" value="Metallo-dependent phosphatases"/>
    <property type="match status" value="1"/>
</dbReference>
<keyword evidence="3" id="KW-0812">Transmembrane</keyword>
<feature type="transmembrane region" description="Helical" evidence="3">
    <location>
        <begin position="12"/>
        <end position="32"/>
    </location>
</feature>
<dbReference type="AlphaFoldDB" id="A0A3P4AWR7"/>
<dbReference type="GO" id="GO:0008758">
    <property type="term" value="F:UDP-2,3-diacylglucosamine hydrolase activity"/>
    <property type="evidence" value="ECO:0007669"/>
    <property type="project" value="TreeGrafter"/>
</dbReference>
<keyword evidence="3" id="KW-0472">Membrane</keyword>
<keyword evidence="1" id="KW-0479">Metal-binding</keyword>